<dbReference type="PROSITE" id="PS50045">
    <property type="entry name" value="SIGMA54_INTERACT_4"/>
    <property type="match status" value="1"/>
</dbReference>
<keyword evidence="6" id="KW-0902">Two-component regulatory system</keyword>
<dbReference type="Gene3D" id="3.30.450.40">
    <property type="match status" value="1"/>
</dbReference>
<comment type="function">
    <text evidence="1">Required for activation of most nif operons, which are directly involved in nitrogen fixation.</text>
</comment>
<dbReference type="PROSITE" id="PS00675">
    <property type="entry name" value="SIGMA54_INTERACT_1"/>
    <property type="match status" value="1"/>
</dbReference>
<dbReference type="SUPFAM" id="SSF46689">
    <property type="entry name" value="Homeodomain-like"/>
    <property type="match status" value="1"/>
</dbReference>
<dbReference type="InterPro" id="IPR009057">
    <property type="entry name" value="Homeodomain-like_sf"/>
</dbReference>
<keyword evidence="14" id="KW-1185">Reference proteome</keyword>
<evidence type="ECO:0000256" key="3">
    <source>
        <dbReference type="ARBA" id="ARBA00015308"/>
    </source>
</evidence>
<evidence type="ECO:0000256" key="4">
    <source>
        <dbReference type="ARBA" id="ARBA00022741"/>
    </source>
</evidence>
<dbReference type="PROSITE" id="PS00688">
    <property type="entry name" value="SIGMA54_INTERACT_3"/>
    <property type="match status" value="1"/>
</dbReference>
<organism evidence="13 14">
    <name type="scientific">Rubrimonas cliftonensis</name>
    <dbReference type="NCBI Taxonomy" id="89524"/>
    <lineage>
        <taxon>Bacteria</taxon>
        <taxon>Pseudomonadati</taxon>
        <taxon>Pseudomonadota</taxon>
        <taxon>Alphaproteobacteria</taxon>
        <taxon>Rhodobacterales</taxon>
        <taxon>Paracoccaceae</taxon>
        <taxon>Rubrimonas</taxon>
    </lineage>
</organism>
<dbReference type="CDD" id="cd00009">
    <property type="entry name" value="AAA"/>
    <property type="match status" value="1"/>
</dbReference>
<dbReference type="SUPFAM" id="SSF52540">
    <property type="entry name" value="P-loop containing nucleoside triphosphate hydrolases"/>
    <property type="match status" value="1"/>
</dbReference>
<dbReference type="STRING" id="89524.SAMN05444370_102277"/>
<reference evidence="13 14" key="1">
    <citation type="submission" date="2016-10" db="EMBL/GenBank/DDBJ databases">
        <authorList>
            <person name="de Groot N.N."/>
        </authorList>
    </citation>
    <scope>NUCLEOTIDE SEQUENCE [LARGE SCALE GENOMIC DNA]</scope>
    <source>
        <strain evidence="13 14">DSM 15345</strain>
    </source>
</reference>
<dbReference type="Gene3D" id="1.10.10.60">
    <property type="entry name" value="Homeodomain-like"/>
    <property type="match status" value="1"/>
</dbReference>
<protein>
    <recommendedName>
        <fullName evidence="3">Nif-specific regulatory protein</fullName>
    </recommendedName>
</protein>
<evidence type="ECO:0000313" key="13">
    <source>
        <dbReference type="EMBL" id="SDZ94461.1"/>
    </source>
</evidence>
<keyword evidence="9" id="KW-0010">Activator</keyword>
<dbReference type="InterPro" id="IPR058031">
    <property type="entry name" value="AAA_lid_NorR"/>
</dbReference>
<evidence type="ECO:0000256" key="10">
    <source>
        <dbReference type="ARBA" id="ARBA00023163"/>
    </source>
</evidence>
<keyword evidence="10" id="KW-0804">Transcription</keyword>
<dbReference type="PRINTS" id="PR01590">
    <property type="entry name" value="HTHFIS"/>
</dbReference>
<dbReference type="InterPro" id="IPR002078">
    <property type="entry name" value="Sigma_54_int"/>
</dbReference>
<accession>A0A1H3X6A5</accession>
<keyword evidence="8" id="KW-0238">DNA-binding</keyword>
<dbReference type="InterPro" id="IPR025944">
    <property type="entry name" value="Sigma_54_int_dom_CS"/>
</dbReference>
<dbReference type="Pfam" id="PF25601">
    <property type="entry name" value="AAA_lid_14"/>
    <property type="match status" value="1"/>
</dbReference>
<feature type="domain" description="Sigma-54 factor interaction" evidence="12">
    <location>
        <begin position="346"/>
        <end position="577"/>
    </location>
</feature>
<dbReference type="GO" id="GO:0006355">
    <property type="term" value="P:regulation of DNA-templated transcription"/>
    <property type="evidence" value="ECO:0007669"/>
    <property type="project" value="InterPro"/>
</dbReference>
<dbReference type="PANTHER" id="PTHR32071:SF81">
    <property type="entry name" value="PROPIONATE CATABOLISM OPERON REGULATORY PROTEIN"/>
    <property type="match status" value="1"/>
</dbReference>
<dbReference type="PANTHER" id="PTHR32071">
    <property type="entry name" value="TRANSCRIPTIONAL REGULATORY PROTEIN"/>
    <property type="match status" value="1"/>
</dbReference>
<dbReference type="InterPro" id="IPR002197">
    <property type="entry name" value="HTH_Fis"/>
</dbReference>
<dbReference type="Gene3D" id="1.10.8.60">
    <property type="match status" value="1"/>
</dbReference>
<evidence type="ECO:0000256" key="8">
    <source>
        <dbReference type="ARBA" id="ARBA00023125"/>
    </source>
</evidence>
<dbReference type="SMART" id="SM00382">
    <property type="entry name" value="AAA"/>
    <property type="match status" value="1"/>
</dbReference>
<dbReference type="Proteomes" id="UP000198703">
    <property type="component" value="Unassembled WGS sequence"/>
</dbReference>
<gene>
    <name evidence="13" type="ORF">SAMN05444370_102277</name>
</gene>
<dbReference type="SUPFAM" id="SSF55781">
    <property type="entry name" value="GAF domain-like"/>
    <property type="match status" value="1"/>
</dbReference>
<keyword evidence="7" id="KW-0805">Transcription regulation</keyword>
<dbReference type="RefSeq" id="WP_217632096.1">
    <property type="nucleotide sequence ID" value="NZ_FNQM01000002.1"/>
</dbReference>
<dbReference type="InterPro" id="IPR003018">
    <property type="entry name" value="GAF"/>
</dbReference>
<dbReference type="AlphaFoldDB" id="A0A1H3X6A5"/>
<dbReference type="Gene3D" id="3.40.50.300">
    <property type="entry name" value="P-loop containing nucleotide triphosphate hydrolases"/>
    <property type="match status" value="1"/>
</dbReference>
<evidence type="ECO:0000313" key="14">
    <source>
        <dbReference type="Proteomes" id="UP000198703"/>
    </source>
</evidence>
<dbReference type="InterPro" id="IPR029016">
    <property type="entry name" value="GAF-like_dom_sf"/>
</dbReference>
<evidence type="ECO:0000256" key="5">
    <source>
        <dbReference type="ARBA" id="ARBA00022840"/>
    </source>
</evidence>
<evidence type="ECO:0000256" key="6">
    <source>
        <dbReference type="ARBA" id="ARBA00023012"/>
    </source>
</evidence>
<evidence type="ECO:0000256" key="9">
    <source>
        <dbReference type="ARBA" id="ARBA00023159"/>
    </source>
</evidence>
<dbReference type="Pfam" id="PF02954">
    <property type="entry name" value="HTH_8"/>
    <property type="match status" value="1"/>
</dbReference>
<dbReference type="Pfam" id="PF01590">
    <property type="entry name" value="GAF"/>
    <property type="match status" value="1"/>
</dbReference>
<evidence type="ECO:0000259" key="12">
    <source>
        <dbReference type="PROSITE" id="PS50045"/>
    </source>
</evidence>
<sequence>MPAEASQRVPSTASDHRRVNAAWDSHHAGAGACQVVRSVIHQSWTRSTSAGVDPTRAEAPVLSDEKGVARLRAANDALCRAARRSLDKIGRMLHGADAMLILTDEEGLVIEAIGDPATLQAGRRINLQVGALWREDAVGTNGIGTALQAGQPLFVHGSEHYVEGLKDWSCAAAPIRDPVDQSVIGAVDLSGLTRIFREHNTAFAAAAAGEIEAVLAHALNAERIRLLDALLEQAPMLGGEDGVVILDAMGRVLHRSGFERLILGDGREAPTAIGERLVELNGALSADTVAAALPPDLGCRDVCALSIGGEVRGVALVLDCARKPRRAGGAPARAAAVRRPAGQGDIVARCDAMLEAIDLARRIARVNAPVLVQGETGTGKELFARLIHAEFSGPRQTPFIAINCGAIARDLFGGELFGHVEGAFTGAVKEGRAGKLEQACGGVFCLDEIGEMPIEIQPYLLRVLEERVIHRIGDSRGRPFDARLVALTNRDLRAEAEAGRFRADLFYRIGAVTVQAPPLRERGDDVLLLLEHFNRSLAAEYGLDPLRFASPVAEALLRYRWPGNVRELRNLVQRLHSLSRDRCVTLADLPPEIGAETAPGVAGAKRQDRGQPQAQPPAPSEPCSLRDAEKTAILRAIAEHRGNLSRVADALGITRPTLYRKLDRYDIQRVYR</sequence>
<dbReference type="GO" id="GO:0043565">
    <property type="term" value="F:sequence-specific DNA binding"/>
    <property type="evidence" value="ECO:0007669"/>
    <property type="project" value="InterPro"/>
</dbReference>
<comment type="subunit">
    <text evidence="2">Interacts with sigma-54.</text>
</comment>
<feature type="region of interest" description="Disordered" evidence="11">
    <location>
        <begin position="594"/>
        <end position="625"/>
    </location>
</feature>
<dbReference type="FunFam" id="3.40.50.300:FF:000006">
    <property type="entry name" value="DNA-binding transcriptional regulator NtrC"/>
    <property type="match status" value="1"/>
</dbReference>
<dbReference type="EMBL" id="FNQM01000002">
    <property type="protein sequence ID" value="SDZ94461.1"/>
    <property type="molecule type" value="Genomic_DNA"/>
</dbReference>
<dbReference type="InterPro" id="IPR003593">
    <property type="entry name" value="AAA+_ATPase"/>
</dbReference>
<dbReference type="GO" id="GO:0000160">
    <property type="term" value="P:phosphorelay signal transduction system"/>
    <property type="evidence" value="ECO:0007669"/>
    <property type="project" value="UniProtKB-KW"/>
</dbReference>
<proteinExistence type="predicted"/>
<keyword evidence="5" id="KW-0067">ATP-binding</keyword>
<evidence type="ECO:0000256" key="11">
    <source>
        <dbReference type="SAM" id="MobiDB-lite"/>
    </source>
</evidence>
<evidence type="ECO:0000256" key="2">
    <source>
        <dbReference type="ARBA" id="ARBA00011135"/>
    </source>
</evidence>
<evidence type="ECO:0000256" key="1">
    <source>
        <dbReference type="ARBA" id="ARBA00002167"/>
    </source>
</evidence>
<dbReference type="InterPro" id="IPR027417">
    <property type="entry name" value="P-loop_NTPase"/>
</dbReference>
<name>A0A1H3X6A5_9RHOB</name>
<dbReference type="GO" id="GO:0005524">
    <property type="term" value="F:ATP binding"/>
    <property type="evidence" value="ECO:0007669"/>
    <property type="project" value="UniProtKB-KW"/>
</dbReference>
<keyword evidence="4" id="KW-0547">Nucleotide-binding</keyword>
<evidence type="ECO:0000256" key="7">
    <source>
        <dbReference type="ARBA" id="ARBA00023015"/>
    </source>
</evidence>
<dbReference type="InterPro" id="IPR025662">
    <property type="entry name" value="Sigma_54_int_dom_ATP-bd_1"/>
</dbReference>
<dbReference type="Pfam" id="PF00158">
    <property type="entry name" value="Sigma54_activat"/>
    <property type="match status" value="1"/>
</dbReference>